<dbReference type="Proteomes" id="UP000664761">
    <property type="component" value="Unassembled WGS sequence"/>
</dbReference>
<dbReference type="PANTHER" id="PTHR46797:SF1">
    <property type="entry name" value="METHYLPHOSPHONATE SYNTHASE"/>
    <property type="match status" value="1"/>
</dbReference>
<protein>
    <submittedName>
        <fullName evidence="4">Helix-turn-helix domain-containing protein</fullName>
    </submittedName>
</protein>
<dbReference type="InterPro" id="IPR050807">
    <property type="entry name" value="TransReg_Diox_bact_type"/>
</dbReference>
<evidence type="ECO:0000259" key="3">
    <source>
        <dbReference type="PROSITE" id="PS50943"/>
    </source>
</evidence>
<dbReference type="EMBL" id="JAFLNC010000002">
    <property type="protein sequence ID" value="MBO0333518.1"/>
    <property type="molecule type" value="Genomic_DNA"/>
</dbReference>
<comment type="caution">
    <text evidence="4">The sequence shown here is derived from an EMBL/GenBank/DDBJ whole genome shotgun (WGS) entry which is preliminary data.</text>
</comment>
<dbReference type="RefSeq" id="WP_207043913.1">
    <property type="nucleotide sequence ID" value="NZ_JAFLNC010000002.1"/>
</dbReference>
<evidence type="ECO:0000256" key="1">
    <source>
        <dbReference type="ARBA" id="ARBA00023125"/>
    </source>
</evidence>
<keyword evidence="2" id="KW-0175">Coiled coil</keyword>
<proteinExistence type="predicted"/>
<dbReference type="SUPFAM" id="SSF47413">
    <property type="entry name" value="lambda repressor-like DNA-binding domains"/>
    <property type="match status" value="1"/>
</dbReference>
<dbReference type="PANTHER" id="PTHR46797">
    <property type="entry name" value="HTH-TYPE TRANSCRIPTIONAL REGULATOR"/>
    <property type="match status" value="1"/>
</dbReference>
<gene>
    <name evidence="4" type="ORF">J0X12_07835</name>
</gene>
<reference evidence="4 5" key="1">
    <citation type="submission" date="2021-03" db="EMBL/GenBank/DDBJ databases">
        <title>Sneathiella sp. CAU 1612 isolated from Kang Won-do.</title>
        <authorList>
            <person name="Kim W."/>
        </authorList>
    </citation>
    <scope>NUCLEOTIDE SEQUENCE [LARGE SCALE GENOMIC DNA]</scope>
    <source>
        <strain evidence="4 5">CAU 1612</strain>
    </source>
</reference>
<dbReference type="InterPro" id="IPR001387">
    <property type="entry name" value="Cro/C1-type_HTH"/>
</dbReference>
<feature type="domain" description="HTH cro/C1-type" evidence="3">
    <location>
        <begin position="110"/>
        <end position="164"/>
    </location>
</feature>
<accession>A0ABS3F599</accession>
<dbReference type="SMART" id="SM00530">
    <property type="entry name" value="HTH_XRE"/>
    <property type="match status" value="1"/>
</dbReference>
<dbReference type="Pfam" id="PF01381">
    <property type="entry name" value="HTH_3"/>
    <property type="match status" value="1"/>
</dbReference>
<name>A0ABS3F599_9PROT</name>
<evidence type="ECO:0000313" key="5">
    <source>
        <dbReference type="Proteomes" id="UP000664761"/>
    </source>
</evidence>
<feature type="coiled-coil region" evidence="2">
    <location>
        <begin position="37"/>
        <end position="71"/>
    </location>
</feature>
<dbReference type="InterPro" id="IPR010982">
    <property type="entry name" value="Lambda_DNA-bd_dom_sf"/>
</dbReference>
<sequence>MAEETKMPMGRILGPVTAASPGYAPWTPQNVEVSIQSPDKEKKIADLEERMQALQERVDALEQKMTELQQEPEPAEAEAEPQMTATLFSRKKAVVLPEIREKLRKGENPLRVYREHRGLTGKQLAEAAGVSQAYISQLETDRRAGTTEVMKKIAEALNVSLDRLV</sequence>
<dbReference type="Gene3D" id="1.10.260.40">
    <property type="entry name" value="lambda repressor-like DNA-binding domains"/>
    <property type="match status" value="1"/>
</dbReference>
<dbReference type="CDD" id="cd00093">
    <property type="entry name" value="HTH_XRE"/>
    <property type="match status" value="1"/>
</dbReference>
<keyword evidence="5" id="KW-1185">Reference proteome</keyword>
<evidence type="ECO:0000313" key="4">
    <source>
        <dbReference type="EMBL" id="MBO0333518.1"/>
    </source>
</evidence>
<organism evidence="4 5">
    <name type="scientific">Sneathiella sedimenti</name>
    <dbReference type="NCBI Taxonomy" id="2816034"/>
    <lineage>
        <taxon>Bacteria</taxon>
        <taxon>Pseudomonadati</taxon>
        <taxon>Pseudomonadota</taxon>
        <taxon>Alphaproteobacteria</taxon>
        <taxon>Sneathiellales</taxon>
        <taxon>Sneathiellaceae</taxon>
        <taxon>Sneathiella</taxon>
    </lineage>
</organism>
<dbReference type="PROSITE" id="PS50943">
    <property type="entry name" value="HTH_CROC1"/>
    <property type="match status" value="1"/>
</dbReference>
<keyword evidence="1" id="KW-0238">DNA-binding</keyword>
<dbReference type="Gene3D" id="1.20.1270.70">
    <property type="entry name" value="Designed single chain three-helix bundle"/>
    <property type="match status" value="1"/>
</dbReference>
<evidence type="ECO:0000256" key="2">
    <source>
        <dbReference type="SAM" id="Coils"/>
    </source>
</evidence>